<evidence type="ECO:0000313" key="4">
    <source>
        <dbReference type="Proteomes" id="UP000663865"/>
    </source>
</evidence>
<dbReference type="EMBL" id="CAJNYV010003392">
    <property type="protein sequence ID" value="CAF3563885.1"/>
    <property type="molecule type" value="Genomic_DNA"/>
</dbReference>
<dbReference type="EMBL" id="CAJOBS010000661">
    <property type="protein sequence ID" value="CAF4620590.1"/>
    <property type="molecule type" value="Genomic_DNA"/>
</dbReference>
<keyword evidence="1" id="KW-1133">Transmembrane helix</keyword>
<organism evidence="2 4">
    <name type="scientific">Rotaria socialis</name>
    <dbReference type="NCBI Taxonomy" id="392032"/>
    <lineage>
        <taxon>Eukaryota</taxon>
        <taxon>Metazoa</taxon>
        <taxon>Spiralia</taxon>
        <taxon>Gnathifera</taxon>
        <taxon>Rotifera</taxon>
        <taxon>Eurotatoria</taxon>
        <taxon>Bdelloidea</taxon>
        <taxon>Philodinida</taxon>
        <taxon>Philodinidae</taxon>
        <taxon>Rotaria</taxon>
    </lineage>
</organism>
<dbReference type="Proteomes" id="UP000663865">
    <property type="component" value="Unassembled WGS sequence"/>
</dbReference>
<evidence type="ECO:0000256" key="1">
    <source>
        <dbReference type="SAM" id="Phobius"/>
    </source>
</evidence>
<feature type="transmembrane region" description="Helical" evidence="1">
    <location>
        <begin position="6"/>
        <end position="24"/>
    </location>
</feature>
<sequence length="320" mass="36822">MNKKYIYLIATILSILFFYFGVPLDFLHEHNIAVTLIGAVVSTVLLAYTIFNFYGPTAEKKVGQKDDLGCFLMVLIVIFFFGFSFLLIYSEIKKTGRELSKNGIYTTGVIVDGELLQTRKADLSNVTIKFKTKEGQEMTVVEDISAGEFEKYSKFQEVPIIYSKNYPTITRIIKSDSELSKYTKTEIRDLTLKDFMAIIDLPNPIEVNGYLNSVNRKWNYENDSETNTTIYYNNYKNIAIRVMPYKSVVYKNNEVNRDLFSKELKRLGFEEITKEGVKGRLLTNGKYAVNFSFERVETDDPNDSVLNFSQITVVNFVKLN</sequence>
<proteinExistence type="predicted"/>
<protein>
    <submittedName>
        <fullName evidence="2">Uncharacterized protein</fullName>
    </submittedName>
</protein>
<gene>
    <name evidence="2" type="ORF">KIK155_LOCUS19084</name>
    <name evidence="3" type="ORF">TOA249_LOCUS11926</name>
</gene>
<comment type="caution">
    <text evidence="2">The sequence shown here is derived from an EMBL/GenBank/DDBJ whole genome shotgun (WGS) entry which is preliminary data.</text>
</comment>
<dbReference type="Proteomes" id="UP000663838">
    <property type="component" value="Unassembled WGS sequence"/>
</dbReference>
<dbReference type="AlphaFoldDB" id="A0A818KYN5"/>
<keyword evidence="1" id="KW-0812">Transmembrane</keyword>
<name>A0A818KYN5_9BILA</name>
<evidence type="ECO:0000313" key="3">
    <source>
        <dbReference type="EMBL" id="CAF4620590.1"/>
    </source>
</evidence>
<accession>A0A818KYN5</accession>
<feature type="transmembrane region" description="Helical" evidence="1">
    <location>
        <begin position="31"/>
        <end position="51"/>
    </location>
</feature>
<reference evidence="2" key="1">
    <citation type="submission" date="2021-02" db="EMBL/GenBank/DDBJ databases">
        <authorList>
            <person name="Nowell W R."/>
        </authorList>
    </citation>
    <scope>NUCLEOTIDE SEQUENCE</scope>
</reference>
<evidence type="ECO:0000313" key="2">
    <source>
        <dbReference type="EMBL" id="CAF3563885.1"/>
    </source>
</evidence>
<keyword evidence="1" id="KW-0472">Membrane</keyword>
<feature type="transmembrane region" description="Helical" evidence="1">
    <location>
        <begin position="71"/>
        <end position="89"/>
    </location>
</feature>